<dbReference type="InterPro" id="IPR027417">
    <property type="entry name" value="P-loop_NTPase"/>
</dbReference>
<dbReference type="PANTHER" id="PTHR24031">
    <property type="entry name" value="RNA HELICASE"/>
    <property type="match status" value="1"/>
</dbReference>
<evidence type="ECO:0000256" key="8">
    <source>
        <dbReference type="RuleBase" id="RU365068"/>
    </source>
</evidence>
<feature type="compositionally biased region" description="Basic residues" evidence="9">
    <location>
        <begin position="16"/>
        <end position="27"/>
    </location>
</feature>
<dbReference type="InterPro" id="IPR001650">
    <property type="entry name" value="Helicase_C-like"/>
</dbReference>
<keyword evidence="2 7" id="KW-0378">Hydrolase</keyword>
<feature type="domain" description="DEAD-box RNA helicase Q" evidence="12">
    <location>
        <begin position="72"/>
        <end position="101"/>
    </location>
</feature>
<evidence type="ECO:0000256" key="6">
    <source>
        <dbReference type="PROSITE-ProRule" id="PRU00552"/>
    </source>
</evidence>
<dbReference type="InterPro" id="IPR025313">
    <property type="entry name" value="SPB4-like_CTE"/>
</dbReference>
<feature type="region of interest" description="Disordered" evidence="9">
    <location>
        <begin position="612"/>
        <end position="632"/>
    </location>
</feature>
<evidence type="ECO:0000259" key="11">
    <source>
        <dbReference type="PROSITE" id="PS51194"/>
    </source>
</evidence>
<dbReference type="PROSITE" id="PS51195">
    <property type="entry name" value="Q_MOTIF"/>
    <property type="match status" value="1"/>
</dbReference>
<keyword evidence="4 7" id="KW-0067">ATP-binding</keyword>
<dbReference type="SUPFAM" id="SSF52540">
    <property type="entry name" value="P-loop containing nucleoside triphosphate hydrolases"/>
    <property type="match status" value="2"/>
</dbReference>
<dbReference type="GO" id="GO:0003724">
    <property type="term" value="F:RNA helicase activity"/>
    <property type="evidence" value="ECO:0007669"/>
    <property type="project" value="UniProtKB-EC"/>
</dbReference>
<dbReference type="Pfam" id="PF00270">
    <property type="entry name" value="DEAD"/>
    <property type="match status" value="1"/>
</dbReference>
<feature type="region of interest" description="Disordered" evidence="9">
    <location>
        <begin position="16"/>
        <end position="45"/>
    </location>
</feature>
<dbReference type="Pfam" id="PF00271">
    <property type="entry name" value="Helicase_C"/>
    <property type="match status" value="1"/>
</dbReference>
<evidence type="ECO:0000256" key="1">
    <source>
        <dbReference type="ARBA" id="ARBA00022741"/>
    </source>
</evidence>
<dbReference type="PROSITE" id="PS51192">
    <property type="entry name" value="HELICASE_ATP_BIND_1"/>
    <property type="match status" value="1"/>
</dbReference>
<evidence type="ECO:0000256" key="4">
    <source>
        <dbReference type="ARBA" id="ARBA00022840"/>
    </source>
</evidence>
<dbReference type="CDD" id="cd17949">
    <property type="entry name" value="DEADc_DDX31"/>
    <property type="match status" value="1"/>
</dbReference>
<dbReference type="SMART" id="SM01178">
    <property type="entry name" value="DUF4217"/>
    <property type="match status" value="1"/>
</dbReference>
<dbReference type="InterPro" id="IPR014001">
    <property type="entry name" value="Helicase_ATP-bd"/>
</dbReference>
<dbReference type="AlphaFoldDB" id="A0A7I8VCN1"/>
<dbReference type="PROSITE" id="PS51194">
    <property type="entry name" value="HELICASE_CTER"/>
    <property type="match status" value="1"/>
</dbReference>
<evidence type="ECO:0000256" key="9">
    <source>
        <dbReference type="SAM" id="MobiDB-lite"/>
    </source>
</evidence>
<dbReference type="PROSITE" id="PS00039">
    <property type="entry name" value="DEAD_ATP_HELICASE"/>
    <property type="match status" value="1"/>
</dbReference>
<feature type="short sequence motif" description="Q motif" evidence="6">
    <location>
        <begin position="72"/>
        <end position="101"/>
    </location>
</feature>
<dbReference type="Proteomes" id="UP000549394">
    <property type="component" value="Unassembled WGS sequence"/>
</dbReference>
<dbReference type="Pfam" id="PF13959">
    <property type="entry name" value="CTE_SPB4"/>
    <property type="match status" value="1"/>
</dbReference>
<dbReference type="EMBL" id="CAJFCJ010000004">
    <property type="protein sequence ID" value="CAD5113662.1"/>
    <property type="molecule type" value="Genomic_DNA"/>
</dbReference>
<evidence type="ECO:0000256" key="5">
    <source>
        <dbReference type="ARBA" id="ARBA00022884"/>
    </source>
</evidence>
<dbReference type="InterPro" id="IPR000629">
    <property type="entry name" value="RNA-helicase_DEAD-box_CS"/>
</dbReference>
<dbReference type="GO" id="GO:0005524">
    <property type="term" value="F:ATP binding"/>
    <property type="evidence" value="ECO:0007669"/>
    <property type="project" value="UniProtKB-UniRule"/>
</dbReference>
<dbReference type="CDD" id="cd18787">
    <property type="entry name" value="SF2_C_DEAD"/>
    <property type="match status" value="1"/>
</dbReference>
<evidence type="ECO:0000256" key="7">
    <source>
        <dbReference type="RuleBase" id="RU000492"/>
    </source>
</evidence>
<dbReference type="InterPro" id="IPR014014">
    <property type="entry name" value="RNA_helicase_DEAD_Q_motif"/>
</dbReference>
<evidence type="ECO:0000259" key="12">
    <source>
        <dbReference type="PROSITE" id="PS51195"/>
    </source>
</evidence>
<comment type="caution">
    <text evidence="13">The sequence shown here is derived from an EMBL/GenBank/DDBJ whole genome shotgun (WGS) entry which is preliminary data.</text>
</comment>
<proteinExistence type="inferred from homology"/>
<sequence>MFNDGDLMINFVTSGPKKKNVEKKPTKKPNIEKQKPNKGGQFISSLFTKNPEIPKIEITKTTVEPEKVFAPNSFNSLKVHKFIIDYVQSKMGFTEMTKIQEVAIPKLLEGSDILVKSQTGSGKTLTYAIPILHKLQSITPEINRSNGVFAIIMLPTRELALQTFQTFQKLVQPFIRIVPGLIIGGEKRKTEKANIRKGVNILVTTPKRLIDHITSTKSLNLQNVQYFVIDEADRLLELGFEADIKTIIEALDKRSNPSLRQNILLSATLTNKVESMVSIALKKPLKIDAEESNMEKFSTPISLKNFCVIVPYKLRLVTLTAFLLDKCKISKKKNKAIVFSSTQDTVEFLYRLLEYTLNKNVEDVDKLQTECDLYKLYGNMEQKERSQVYEKFSKSTCGILLSTDVGSRGLNLQGVDWIIQYNPATSIEDYVHRVGRTARAGAKGNALIFLAPSEVGYLDMLKENDIGIESLEVNDILKCLLIYFANDISKKLKGEKAVEVAAIELQKVFETALEDEDLKEAAKKGFRSFLRAYAAYPGKLRKFFFIKNIHIGHVAKSFCLNEAPSDIKFDRQTAAKGSFNPMKVYGYKFGLKASIKKVNALDEFDSGLGKNMVSKTKPNANKKGKKLKRLRK</sequence>
<comment type="domain">
    <text evidence="8">The Q motif is unique to and characteristic of the DEAD box family of RNA helicases and controls ATP binding and hydrolysis.</text>
</comment>
<evidence type="ECO:0000313" key="13">
    <source>
        <dbReference type="EMBL" id="CAD5113662.1"/>
    </source>
</evidence>
<feature type="compositionally biased region" description="Basic residues" evidence="9">
    <location>
        <begin position="620"/>
        <end position="632"/>
    </location>
</feature>
<dbReference type="InterPro" id="IPR011545">
    <property type="entry name" value="DEAD/DEAH_box_helicase_dom"/>
</dbReference>
<name>A0A7I8VCN1_9ANNE</name>
<evidence type="ECO:0000256" key="2">
    <source>
        <dbReference type="ARBA" id="ARBA00022801"/>
    </source>
</evidence>
<reference evidence="13 14" key="1">
    <citation type="submission" date="2020-08" db="EMBL/GenBank/DDBJ databases">
        <authorList>
            <person name="Hejnol A."/>
        </authorList>
    </citation>
    <scope>NUCLEOTIDE SEQUENCE [LARGE SCALE GENOMIC DNA]</scope>
</reference>
<comment type="catalytic activity">
    <reaction evidence="8">
        <text>ATP + H2O = ADP + phosphate + H(+)</text>
        <dbReference type="Rhea" id="RHEA:13065"/>
        <dbReference type="ChEBI" id="CHEBI:15377"/>
        <dbReference type="ChEBI" id="CHEBI:15378"/>
        <dbReference type="ChEBI" id="CHEBI:30616"/>
        <dbReference type="ChEBI" id="CHEBI:43474"/>
        <dbReference type="ChEBI" id="CHEBI:456216"/>
        <dbReference type="EC" id="3.6.4.13"/>
    </reaction>
</comment>
<dbReference type="OrthoDB" id="422663at2759"/>
<comment type="function">
    <text evidence="8">RNA helicase.</text>
</comment>
<gene>
    <name evidence="13" type="ORF">DGYR_LOCUS2618</name>
</gene>
<organism evidence="13 14">
    <name type="scientific">Dimorphilus gyrociliatus</name>
    <dbReference type="NCBI Taxonomy" id="2664684"/>
    <lineage>
        <taxon>Eukaryota</taxon>
        <taxon>Metazoa</taxon>
        <taxon>Spiralia</taxon>
        <taxon>Lophotrochozoa</taxon>
        <taxon>Annelida</taxon>
        <taxon>Polychaeta</taxon>
        <taxon>Polychaeta incertae sedis</taxon>
        <taxon>Dinophilidae</taxon>
        <taxon>Dimorphilus</taxon>
    </lineage>
</organism>
<dbReference type="GO" id="GO:0016787">
    <property type="term" value="F:hydrolase activity"/>
    <property type="evidence" value="ECO:0007669"/>
    <property type="project" value="UniProtKB-KW"/>
</dbReference>
<evidence type="ECO:0000256" key="3">
    <source>
        <dbReference type="ARBA" id="ARBA00022806"/>
    </source>
</evidence>
<keyword evidence="3 7" id="KW-0347">Helicase</keyword>
<keyword evidence="14" id="KW-1185">Reference proteome</keyword>
<feature type="domain" description="Helicase ATP-binding" evidence="10">
    <location>
        <begin position="104"/>
        <end position="287"/>
    </location>
</feature>
<evidence type="ECO:0000313" key="14">
    <source>
        <dbReference type="Proteomes" id="UP000549394"/>
    </source>
</evidence>
<feature type="domain" description="Helicase C-terminal" evidence="11">
    <location>
        <begin position="323"/>
        <end position="481"/>
    </location>
</feature>
<accession>A0A7I8VCN1</accession>
<dbReference type="SMART" id="SM00490">
    <property type="entry name" value="HELICc"/>
    <property type="match status" value="1"/>
</dbReference>
<keyword evidence="1 7" id="KW-0547">Nucleotide-binding</keyword>
<keyword evidence="5 8" id="KW-0694">RNA-binding</keyword>
<evidence type="ECO:0000259" key="10">
    <source>
        <dbReference type="PROSITE" id="PS51192"/>
    </source>
</evidence>
<dbReference type="SMART" id="SM00487">
    <property type="entry name" value="DEXDc"/>
    <property type="match status" value="1"/>
</dbReference>
<dbReference type="Gene3D" id="3.40.50.300">
    <property type="entry name" value="P-loop containing nucleotide triphosphate hydrolases"/>
    <property type="match status" value="2"/>
</dbReference>
<dbReference type="GO" id="GO:0003723">
    <property type="term" value="F:RNA binding"/>
    <property type="evidence" value="ECO:0007669"/>
    <property type="project" value="UniProtKB-UniRule"/>
</dbReference>
<dbReference type="EC" id="3.6.4.13" evidence="8"/>
<comment type="similarity">
    <text evidence="7">Belongs to the DEAD box helicase family.</text>
</comment>
<protein>
    <recommendedName>
        <fullName evidence="8">ATP-dependent RNA helicase</fullName>
        <ecNumber evidence="8">3.6.4.13</ecNumber>
    </recommendedName>
</protein>